<evidence type="ECO:0000313" key="8">
    <source>
        <dbReference type="Proteomes" id="UP000245946"/>
    </source>
</evidence>
<evidence type="ECO:0000259" key="6">
    <source>
        <dbReference type="PROSITE" id="PS50850"/>
    </source>
</evidence>
<dbReference type="PANTHER" id="PTHR23501:SF102">
    <property type="entry name" value="DRUG TRANSPORTER, PUTATIVE (AFU_ORTHOLOGUE AFUA_3G08530)-RELATED"/>
    <property type="match status" value="1"/>
</dbReference>
<dbReference type="InterPro" id="IPR005829">
    <property type="entry name" value="Sugar_transporter_CS"/>
</dbReference>
<keyword evidence="2 5" id="KW-0812">Transmembrane</keyword>
<feature type="transmembrane region" description="Helical" evidence="5">
    <location>
        <begin position="306"/>
        <end position="328"/>
    </location>
</feature>
<comment type="subcellular location">
    <subcellularLocation>
        <location evidence="1">Membrane</location>
        <topology evidence="1">Multi-pass membrane protein</topology>
    </subcellularLocation>
</comment>
<feature type="transmembrane region" description="Helical" evidence="5">
    <location>
        <begin position="376"/>
        <end position="394"/>
    </location>
</feature>
<keyword evidence="3 5" id="KW-1133">Transmembrane helix</keyword>
<dbReference type="Pfam" id="PF07690">
    <property type="entry name" value="MFS_1"/>
    <property type="match status" value="1"/>
</dbReference>
<feature type="transmembrane region" description="Helical" evidence="5">
    <location>
        <begin position="199"/>
        <end position="216"/>
    </location>
</feature>
<dbReference type="STRING" id="58919.A0A316ZB80"/>
<protein>
    <submittedName>
        <fullName evidence="7">MFS general substrate transporter</fullName>
    </submittedName>
</protein>
<organism evidence="7 8">
    <name type="scientific">Tilletiopsis washingtonensis</name>
    <dbReference type="NCBI Taxonomy" id="58919"/>
    <lineage>
        <taxon>Eukaryota</taxon>
        <taxon>Fungi</taxon>
        <taxon>Dikarya</taxon>
        <taxon>Basidiomycota</taxon>
        <taxon>Ustilaginomycotina</taxon>
        <taxon>Exobasidiomycetes</taxon>
        <taxon>Entylomatales</taxon>
        <taxon>Entylomatales incertae sedis</taxon>
        <taxon>Tilletiopsis</taxon>
    </lineage>
</organism>
<dbReference type="PROSITE" id="PS50850">
    <property type="entry name" value="MFS"/>
    <property type="match status" value="1"/>
</dbReference>
<sequence>MSRQYNDALANKPASLSESMKRASARVGGAPQPPVKNKKTRRFWMIFAALMTVTALTAIDMSIISTSLPTIVKELPPSSIPASWITSAFLLTTTAFQPFMGGLADVIGRRNALVTAVVLFLAGSIACALAQDMLTLVAGRGLKGVGGGGIQAIAEIVLSDLTTLRERGLYVGLISLVFAVATFVAPVLGGVFSEHDWRWIFWINLPLGGIALAMIIPAMKLHTPPMPLRAKIARMDIPANLVLFGSVVALLLAITEGGIEHPWGSPRIVISLACGAAGLLLFLLLEFIPNRLSPDPVLPLRLFTNITAATCFLMTFLHGVCTYGATYILPVYFQSVKSANPLRSAIDIFPSTAPGPIAAIIAGIVMAATGKYKLQIAFWWITILVGVCLMTTWTVDTETWKWVVIQLVPGFGVGALFALTLPPIQSSLPVVELAHATATFAFCRSLGSVFGIAFTTTAFVAQVDPRLAAIPGAAEVGLRGSTALAFATELHSLPAELIRPVQEAYMGGLRFAFIVLIPFAVLGLLVSLFVKELPLPDFNES</sequence>
<dbReference type="InterPro" id="IPR036259">
    <property type="entry name" value="MFS_trans_sf"/>
</dbReference>
<dbReference type="AlphaFoldDB" id="A0A316ZB80"/>
<evidence type="ECO:0000313" key="7">
    <source>
        <dbReference type="EMBL" id="PWN98278.1"/>
    </source>
</evidence>
<dbReference type="EMBL" id="KZ819292">
    <property type="protein sequence ID" value="PWN98278.1"/>
    <property type="molecule type" value="Genomic_DNA"/>
</dbReference>
<evidence type="ECO:0000256" key="4">
    <source>
        <dbReference type="ARBA" id="ARBA00023136"/>
    </source>
</evidence>
<evidence type="ECO:0000256" key="1">
    <source>
        <dbReference type="ARBA" id="ARBA00004141"/>
    </source>
</evidence>
<feature type="domain" description="Major facilitator superfamily (MFS) profile" evidence="6">
    <location>
        <begin position="46"/>
        <end position="535"/>
    </location>
</feature>
<gene>
    <name evidence="7" type="ORF">FA09DRAFT_308127</name>
</gene>
<feature type="transmembrane region" description="Helical" evidence="5">
    <location>
        <begin position="170"/>
        <end position="193"/>
    </location>
</feature>
<dbReference type="GeneID" id="37268119"/>
<proteinExistence type="predicted"/>
<dbReference type="RefSeq" id="XP_025598557.1">
    <property type="nucleotide sequence ID" value="XM_025740573.1"/>
</dbReference>
<dbReference type="OrthoDB" id="3437016at2759"/>
<dbReference type="GO" id="GO:0005886">
    <property type="term" value="C:plasma membrane"/>
    <property type="evidence" value="ECO:0007669"/>
    <property type="project" value="TreeGrafter"/>
</dbReference>
<feature type="transmembrane region" description="Helical" evidence="5">
    <location>
        <begin position="509"/>
        <end position="530"/>
    </location>
</feature>
<feature type="transmembrane region" description="Helical" evidence="5">
    <location>
        <begin position="267"/>
        <end position="285"/>
    </location>
</feature>
<dbReference type="PROSITE" id="PS00216">
    <property type="entry name" value="SUGAR_TRANSPORT_1"/>
    <property type="match status" value="1"/>
</dbReference>
<reference evidence="7 8" key="1">
    <citation type="journal article" date="2018" name="Mol. Biol. Evol.">
        <title>Broad Genomic Sampling Reveals a Smut Pathogenic Ancestry of the Fungal Clade Ustilaginomycotina.</title>
        <authorList>
            <person name="Kijpornyongpan T."/>
            <person name="Mondo S.J."/>
            <person name="Barry K."/>
            <person name="Sandor L."/>
            <person name="Lee J."/>
            <person name="Lipzen A."/>
            <person name="Pangilinan J."/>
            <person name="LaButti K."/>
            <person name="Hainaut M."/>
            <person name="Henrissat B."/>
            <person name="Grigoriev I.V."/>
            <person name="Spatafora J.W."/>
            <person name="Aime M.C."/>
        </authorList>
    </citation>
    <scope>NUCLEOTIDE SEQUENCE [LARGE SCALE GENOMIC DNA]</scope>
    <source>
        <strain evidence="7 8">MCA 4186</strain>
    </source>
</reference>
<keyword evidence="8" id="KW-1185">Reference proteome</keyword>
<feature type="transmembrane region" description="Helical" evidence="5">
    <location>
        <begin position="43"/>
        <end position="64"/>
    </location>
</feature>
<dbReference type="InterPro" id="IPR011701">
    <property type="entry name" value="MFS"/>
</dbReference>
<dbReference type="InterPro" id="IPR020846">
    <property type="entry name" value="MFS_dom"/>
</dbReference>
<name>A0A316ZB80_9BASI</name>
<dbReference type="SUPFAM" id="SSF103473">
    <property type="entry name" value="MFS general substrate transporter"/>
    <property type="match status" value="1"/>
</dbReference>
<accession>A0A316ZB80</accession>
<dbReference type="PANTHER" id="PTHR23501">
    <property type="entry name" value="MAJOR FACILITATOR SUPERFAMILY"/>
    <property type="match status" value="1"/>
</dbReference>
<feature type="transmembrane region" description="Helical" evidence="5">
    <location>
        <begin position="348"/>
        <end position="369"/>
    </location>
</feature>
<feature type="transmembrane region" description="Helical" evidence="5">
    <location>
        <begin position="111"/>
        <end position="131"/>
    </location>
</feature>
<feature type="transmembrane region" description="Helical" evidence="5">
    <location>
        <begin position="237"/>
        <end position="255"/>
    </location>
</feature>
<feature type="transmembrane region" description="Helical" evidence="5">
    <location>
        <begin position="400"/>
        <end position="419"/>
    </location>
</feature>
<feature type="transmembrane region" description="Helical" evidence="5">
    <location>
        <begin position="84"/>
        <end position="104"/>
    </location>
</feature>
<dbReference type="Gene3D" id="1.20.1720.10">
    <property type="entry name" value="Multidrug resistance protein D"/>
    <property type="match status" value="1"/>
</dbReference>
<feature type="non-terminal residue" evidence="7">
    <location>
        <position position="541"/>
    </location>
</feature>
<dbReference type="Proteomes" id="UP000245946">
    <property type="component" value="Unassembled WGS sequence"/>
</dbReference>
<evidence type="ECO:0000256" key="5">
    <source>
        <dbReference type="SAM" id="Phobius"/>
    </source>
</evidence>
<keyword evidence="4 5" id="KW-0472">Membrane</keyword>
<evidence type="ECO:0000256" key="3">
    <source>
        <dbReference type="ARBA" id="ARBA00022989"/>
    </source>
</evidence>
<dbReference type="GO" id="GO:0022857">
    <property type="term" value="F:transmembrane transporter activity"/>
    <property type="evidence" value="ECO:0007669"/>
    <property type="project" value="InterPro"/>
</dbReference>
<dbReference type="Gene3D" id="1.20.1250.20">
    <property type="entry name" value="MFS general substrate transporter like domains"/>
    <property type="match status" value="1"/>
</dbReference>
<evidence type="ECO:0000256" key="2">
    <source>
        <dbReference type="ARBA" id="ARBA00022692"/>
    </source>
</evidence>